<dbReference type="EMBL" id="JAUIZM010000003">
    <property type="protein sequence ID" value="KAK1391228.1"/>
    <property type="molecule type" value="Genomic_DNA"/>
</dbReference>
<keyword evidence="1" id="KW-1133">Transmembrane helix</keyword>
<dbReference type="InterPro" id="IPR019557">
    <property type="entry name" value="AminoTfrase-like_pln_mobile"/>
</dbReference>
<dbReference type="PANTHER" id="PTHR46033:SF8">
    <property type="entry name" value="PROTEIN MAINTENANCE OF MERISTEMS-LIKE"/>
    <property type="match status" value="1"/>
</dbReference>
<dbReference type="InterPro" id="IPR044824">
    <property type="entry name" value="MAIN-like"/>
</dbReference>
<reference evidence="3" key="1">
    <citation type="submission" date="2023-02" db="EMBL/GenBank/DDBJ databases">
        <title>Genome of toxic invasive species Heracleum sosnowskyi carries increased number of genes despite the absence of recent whole-genome duplications.</title>
        <authorList>
            <person name="Schelkunov M."/>
            <person name="Shtratnikova V."/>
            <person name="Makarenko M."/>
            <person name="Klepikova A."/>
            <person name="Omelchenko D."/>
            <person name="Novikova G."/>
            <person name="Obukhova E."/>
            <person name="Bogdanov V."/>
            <person name="Penin A."/>
            <person name="Logacheva M."/>
        </authorList>
    </citation>
    <scope>NUCLEOTIDE SEQUENCE</scope>
    <source>
        <strain evidence="3">Hsosn_3</strain>
        <tissue evidence="3">Leaf</tissue>
    </source>
</reference>
<dbReference type="GO" id="GO:0010073">
    <property type="term" value="P:meristem maintenance"/>
    <property type="evidence" value="ECO:0007669"/>
    <property type="project" value="InterPro"/>
</dbReference>
<accession>A0AAD8IUD6</accession>
<gene>
    <name evidence="3" type="ORF">POM88_010284</name>
</gene>
<name>A0AAD8IUD6_9APIA</name>
<dbReference type="PANTHER" id="PTHR46033">
    <property type="entry name" value="PROTEIN MAIN-LIKE 2"/>
    <property type="match status" value="1"/>
</dbReference>
<dbReference type="Proteomes" id="UP001237642">
    <property type="component" value="Unassembled WGS sequence"/>
</dbReference>
<keyword evidence="4" id="KW-1185">Reference proteome</keyword>
<evidence type="ECO:0000259" key="2">
    <source>
        <dbReference type="Pfam" id="PF10536"/>
    </source>
</evidence>
<feature type="domain" description="Aminotransferase-like plant mobile" evidence="2">
    <location>
        <begin position="58"/>
        <end position="423"/>
    </location>
</feature>
<keyword evidence="1" id="KW-0812">Transmembrane</keyword>
<proteinExistence type="predicted"/>
<comment type="caution">
    <text evidence="3">The sequence shown here is derived from an EMBL/GenBank/DDBJ whole genome shotgun (WGS) entry which is preliminary data.</text>
</comment>
<evidence type="ECO:0000313" key="4">
    <source>
        <dbReference type="Proteomes" id="UP001237642"/>
    </source>
</evidence>
<evidence type="ECO:0000256" key="1">
    <source>
        <dbReference type="SAM" id="Phobius"/>
    </source>
</evidence>
<protein>
    <submittedName>
        <fullName evidence="3">Serine/threonine protein phosphatase 7 long form isogeny</fullName>
    </submittedName>
</protein>
<dbReference type="Pfam" id="PF10536">
    <property type="entry name" value="PMD"/>
    <property type="match status" value="1"/>
</dbReference>
<reference evidence="3" key="2">
    <citation type="submission" date="2023-05" db="EMBL/GenBank/DDBJ databases">
        <authorList>
            <person name="Schelkunov M.I."/>
        </authorList>
    </citation>
    <scope>NUCLEOTIDE SEQUENCE</scope>
    <source>
        <strain evidence="3">Hsosn_3</strain>
        <tissue evidence="3">Leaf</tissue>
    </source>
</reference>
<dbReference type="AlphaFoldDB" id="A0AAD8IUD6"/>
<sequence>MHPGPCDPSLLHLPSMHISTEVWRLGGADAQRCRRHNPNNTNLHDLHHPMISLLQSTGFYSASRVSSLQLDWSLISALVERWRPKTHTFHMPMGESTITLQDVAVLLGLPVDGNPIIGSVTPSPDMSWADIVASVFGHSPPAKRFNGARLQLTWFRNIVPHRLSDDDLKHYTRCYLIQLIAGSLFTNHSGGLVHCMWVPYLRDLDTCEWYVWGAALLAFLYRELCKGCRLEKEEVAGCLILLQLWAWERLPTLAPIRTGQPLFDEQFWVGHLLGPRGVRWLVGHSFSEKTGRTISVYRACLDELAPSYFIWEPYSRDVIDALPAYCLTGRHIWRYHGPMICIFIVEHHLPDRVSRRFGMLQSISSDAGYSSDLHKLTLQGNTDVDWMVKHQPSINIWNSRLDHIFESELIVGDGTIPAYHVWYLKRTRRFHSRMGALHVYLVSVIYLVFHNLFKYL</sequence>
<feature type="transmembrane region" description="Helical" evidence="1">
    <location>
        <begin position="435"/>
        <end position="453"/>
    </location>
</feature>
<evidence type="ECO:0000313" key="3">
    <source>
        <dbReference type="EMBL" id="KAK1391228.1"/>
    </source>
</evidence>
<organism evidence="3 4">
    <name type="scientific">Heracleum sosnowskyi</name>
    <dbReference type="NCBI Taxonomy" id="360622"/>
    <lineage>
        <taxon>Eukaryota</taxon>
        <taxon>Viridiplantae</taxon>
        <taxon>Streptophyta</taxon>
        <taxon>Embryophyta</taxon>
        <taxon>Tracheophyta</taxon>
        <taxon>Spermatophyta</taxon>
        <taxon>Magnoliopsida</taxon>
        <taxon>eudicotyledons</taxon>
        <taxon>Gunneridae</taxon>
        <taxon>Pentapetalae</taxon>
        <taxon>asterids</taxon>
        <taxon>campanulids</taxon>
        <taxon>Apiales</taxon>
        <taxon>Apiaceae</taxon>
        <taxon>Apioideae</taxon>
        <taxon>apioid superclade</taxon>
        <taxon>Tordylieae</taxon>
        <taxon>Tordyliinae</taxon>
        <taxon>Heracleum</taxon>
    </lineage>
</organism>
<keyword evidence="1" id="KW-0472">Membrane</keyword>